<sequence>MSSPIIWWLVRCPLFLFFYQQSKEVDILDSKSFELYEILKKPVSEEAEYEFINKIFPIGSCINLKKEDLKALYLTSKAAIDIGKLEVNWKDIAKKQEASLKALLNSLNVNPEDI</sequence>
<dbReference type="EMBL" id="PXZH01000006">
    <property type="protein sequence ID" value="RST88732.1"/>
    <property type="molecule type" value="Genomic_DNA"/>
</dbReference>
<dbReference type="Proteomes" id="UP000277864">
    <property type="component" value="Unassembled WGS sequence"/>
</dbReference>
<protein>
    <submittedName>
        <fullName evidence="1">Uncharacterized protein</fullName>
    </submittedName>
</protein>
<proteinExistence type="predicted"/>
<organism evidence="1 2">
    <name type="scientific">Vagococcus humatus</name>
    <dbReference type="NCBI Taxonomy" id="1889241"/>
    <lineage>
        <taxon>Bacteria</taxon>
        <taxon>Bacillati</taxon>
        <taxon>Bacillota</taxon>
        <taxon>Bacilli</taxon>
        <taxon>Lactobacillales</taxon>
        <taxon>Enterococcaceae</taxon>
        <taxon>Vagococcus</taxon>
    </lineage>
</organism>
<evidence type="ECO:0000313" key="1">
    <source>
        <dbReference type="EMBL" id="RST88732.1"/>
    </source>
</evidence>
<evidence type="ECO:0000313" key="2">
    <source>
        <dbReference type="Proteomes" id="UP000277864"/>
    </source>
</evidence>
<keyword evidence="2" id="KW-1185">Reference proteome</keyword>
<dbReference type="AlphaFoldDB" id="A0A3S0AB32"/>
<gene>
    <name evidence="1" type="ORF">C7P63_09020</name>
</gene>
<comment type="caution">
    <text evidence="1">The sequence shown here is derived from an EMBL/GenBank/DDBJ whole genome shotgun (WGS) entry which is preliminary data.</text>
</comment>
<reference evidence="1 2" key="1">
    <citation type="submission" date="2018-03" db="EMBL/GenBank/DDBJ databases">
        <authorList>
            <person name="Gulvik C.A."/>
        </authorList>
    </citation>
    <scope>NUCLEOTIDE SEQUENCE [LARGE SCALE GENOMIC DNA]</scope>
    <source>
        <strain evidence="1 2">JCM 31581</strain>
    </source>
</reference>
<accession>A0A3S0AB32</accession>
<name>A0A3S0AB32_9ENTE</name>